<evidence type="ECO:0000313" key="3">
    <source>
        <dbReference type="Proteomes" id="UP000663859"/>
    </source>
</evidence>
<proteinExistence type="predicted"/>
<protein>
    <recommendedName>
        <fullName evidence="4">DUF4388 domain-containing protein</fullName>
    </recommendedName>
</protein>
<organism evidence="2 3">
    <name type="scientific">Candidatus Methylacidithermus pantelleriae</name>
    <dbReference type="NCBI Taxonomy" id="2744239"/>
    <lineage>
        <taxon>Bacteria</taxon>
        <taxon>Pseudomonadati</taxon>
        <taxon>Verrucomicrobiota</taxon>
        <taxon>Methylacidiphilae</taxon>
        <taxon>Methylacidiphilales</taxon>
        <taxon>Methylacidiphilaceae</taxon>
        <taxon>Candidatus Methylacidithermus</taxon>
    </lineage>
</organism>
<evidence type="ECO:0008006" key="4">
    <source>
        <dbReference type="Google" id="ProtNLM"/>
    </source>
</evidence>
<name>A0A8J2BGW0_9BACT</name>
<keyword evidence="3" id="KW-1185">Reference proteome</keyword>
<sequence length="245" mass="27596">MAIFGTFKDLSFPDVIALVAKDSGILKVYHPRCRLTYELRIRNGTLVGMTVGGRPVENTPALRQYMMEIALEESAEFSYERVPLPREPAEFDLPVERLAGSCLAALSEPDPFVDHLPHPDTVFVVNEDAEAWLEDDLFDFWCKVYPLLQAGASGSQIQKALGLDLQEVLFQLFKLRALGLIIPYRQFEKKAHKIQPEQGVLPHAPSRPNQPDAAQPRTRPHASIGRKKGWIGRLIAALTRRWCNV</sequence>
<gene>
    <name evidence="2" type="ORF">MPNT_130003</name>
</gene>
<dbReference type="Proteomes" id="UP000663859">
    <property type="component" value="Unassembled WGS sequence"/>
</dbReference>
<evidence type="ECO:0000313" key="2">
    <source>
        <dbReference type="EMBL" id="CAF0692897.1"/>
    </source>
</evidence>
<dbReference type="RefSeq" id="WP_174582835.1">
    <property type="nucleotide sequence ID" value="NZ_CAJNOB010000005.1"/>
</dbReference>
<dbReference type="EMBL" id="CAJNOB010000005">
    <property type="protein sequence ID" value="CAF0692897.1"/>
    <property type="molecule type" value="Genomic_DNA"/>
</dbReference>
<evidence type="ECO:0000256" key="1">
    <source>
        <dbReference type="SAM" id="MobiDB-lite"/>
    </source>
</evidence>
<dbReference type="AlphaFoldDB" id="A0A8J2BGW0"/>
<feature type="region of interest" description="Disordered" evidence="1">
    <location>
        <begin position="195"/>
        <end position="224"/>
    </location>
</feature>
<comment type="caution">
    <text evidence="2">The sequence shown here is derived from an EMBL/GenBank/DDBJ whole genome shotgun (WGS) entry which is preliminary data.</text>
</comment>
<accession>A0A8J2BGW0</accession>
<reference evidence="2" key="1">
    <citation type="submission" date="2021-02" db="EMBL/GenBank/DDBJ databases">
        <authorList>
            <person name="Cremers G."/>
            <person name="Picone N."/>
        </authorList>
    </citation>
    <scope>NUCLEOTIDE SEQUENCE</scope>
    <source>
        <strain evidence="2">PQ17</strain>
    </source>
</reference>